<dbReference type="HOGENOM" id="CLU_3011771_0_0_9"/>
<dbReference type="Proteomes" id="UP000005309">
    <property type="component" value="Unassembled WGS sequence"/>
</dbReference>
<dbReference type="EMBL" id="ACLA01000022">
    <property type="protein sequence ID" value="EEQ48048.1"/>
    <property type="molecule type" value="Genomic_DNA"/>
</dbReference>
<dbReference type="STRING" id="638302.HMPREF0908_1594"/>
<reference evidence="1 2" key="1">
    <citation type="submission" date="2009-04" db="EMBL/GenBank/DDBJ databases">
        <authorList>
            <person name="Qin X."/>
            <person name="Bachman B."/>
            <person name="Battles P."/>
            <person name="Bell A."/>
            <person name="Bess C."/>
            <person name="Bickham C."/>
            <person name="Chaboub L."/>
            <person name="Chen D."/>
            <person name="Coyle M."/>
            <person name="Deiros D.R."/>
            <person name="Dinh H."/>
            <person name="Forbes L."/>
            <person name="Fowler G."/>
            <person name="Francisco L."/>
            <person name="Fu Q."/>
            <person name="Gubbala S."/>
            <person name="Hale W."/>
            <person name="Han Y."/>
            <person name="Hemphill L."/>
            <person name="Highlander S.K."/>
            <person name="Hirani K."/>
            <person name="Hogues M."/>
            <person name="Jackson L."/>
            <person name="Jakkamsetti A."/>
            <person name="Javaid M."/>
            <person name="Jiang H."/>
            <person name="Korchina V."/>
            <person name="Kovar C."/>
            <person name="Lara F."/>
            <person name="Lee S."/>
            <person name="Mata R."/>
            <person name="Mathew T."/>
            <person name="Moen C."/>
            <person name="Morales K."/>
            <person name="Munidasa M."/>
            <person name="Nazareth L."/>
            <person name="Ngo R."/>
            <person name="Nguyen L."/>
            <person name="Okwuonu G."/>
            <person name="Ongeri F."/>
            <person name="Patil S."/>
            <person name="Petrosino J."/>
            <person name="Pham C."/>
            <person name="Pham P."/>
            <person name="Pu L.-L."/>
            <person name="Puazo M."/>
            <person name="Raj R."/>
            <person name="Reid J."/>
            <person name="Rouhana J."/>
            <person name="Saada N."/>
            <person name="Shang Y."/>
            <person name="Simmons D."/>
            <person name="Thornton R."/>
            <person name="Warren J."/>
            <person name="Weissenberger G."/>
            <person name="Zhang J."/>
            <person name="Zhang L."/>
            <person name="Zhou C."/>
            <person name="Zhu D."/>
            <person name="Muzny D."/>
            <person name="Worley K."/>
            <person name="Gibbs R."/>
        </authorList>
    </citation>
    <scope>NUCLEOTIDE SEQUENCE [LARGE SCALE GENOMIC DNA]</scope>
    <source>
        <strain evidence="1 2">ATCC 43531</strain>
    </source>
</reference>
<evidence type="ECO:0000313" key="2">
    <source>
        <dbReference type="Proteomes" id="UP000005309"/>
    </source>
</evidence>
<keyword evidence="2" id="KW-1185">Reference proteome</keyword>
<proteinExistence type="predicted"/>
<protein>
    <submittedName>
        <fullName evidence="1">Uncharacterized protein</fullName>
    </submittedName>
</protein>
<accession>C4V500</accession>
<dbReference type="AlphaFoldDB" id="C4V500"/>
<gene>
    <name evidence="1" type="ORF">HMPREF0908_1594</name>
</gene>
<sequence>MENFRLVGRRVIFFTCGQMREDSAEEDDGEDCNEEMRQAAGAMFHGELLLINDKLL</sequence>
<name>C4V500_9FIRM</name>
<organism evidence="1 2">
    <name type="scientific">Selenomonas flueggei ATCC 43531</name>
    <dbReference type="NCBI Taxonomy" id="638302"/>
    <lineage>
        <taxon>Bacteria</taxon>
        <taxon>Bacillati</taxon>
        <taxon>Bacillota</taxon>
        <taxon>Negativicutes</taxon>
        <taxon>Selenomonadales</taxon>
        <taxon>Selenomonadaceae</taxon>
        <taxon>Selenomonas</taxon>
    </lineage>
</organism>
<evidence type="ECO:0000313" key="1">
    <source>
        <dbReference type="EMBL" id="EEQ48048.1"/>
    </source>
</evidence>
<comment type="caution">
    <text evidence="1">The sequence shown here is derived from an EMBL/GenBank/DDBJ whole genome shotgun (WGS) entry which is preliminary data.</text>
</comment>